<organism evidence="5 6">
    <name type="scientific">Vibrio ishigakensis</name>
    <dbReference type="NCBI Taxonomy" id="1481914"/>
    <lineage>
        <taxon>Bacteria</taxon>
        <taxon>Pseudomonadati</taxon>
        <taxon>Pseudomonadota</taxon>
        <taxon>Gammaproteobacteria</taxon>
        <taxon>Vibrionales</taxon>
        <taxon>Vibrionaceae</taxon>
        <taxon>Vibrio</taxon>
    </lineage>
</organism>
<evidence type="ECO:0000259" key="4">
    <source>
        <dbReference type="Pfam" id="PF00171"/>
    </source>
</evidence>
<dbReference type="Proteomes" id="UP000031666">
    <property type="component" value="Unassembled WGS sequence"/>
</dbReference>
<keyword evidence="3" id="KW-0520">NAD</keyword>
<dbReference type="EC" id="1.2.1.3" evidence="5"/>
<dbReference type="SUPFAM" id="SSF53720">
    <property type="entry name" value="ALDH-like"/>
    <property type="match status" value="1"/>
</dbReference>
<dbReference type="InterPro" id="IPR012394">
    <property type="entry name" value="Aldehyde_DH_NAD(P)"/>
</dbReference>
<dbReference type="STRING" id="1481914.JCM19241_819"/>
<dbReference type="GO" id="GO:0004029">
    <property type="term" value="F:aldehyde dehydrogenase (NAD+) activity"/>
    <property type="evidence" value="ECO:0007669"/>
    <property type="project" value="UniProtKB-EC"/>
</dbReference>
<dbReference type="GO" id="GO:0006081">
    <property type="term" value="P:aldehyde metabolic process"/>
    <property type="evidence" value="ECO:0007669"/>
    <property type="project" value="InterPro"/>
</dbReference>
<evidence type="ECO:0000313" key="5">
    <source>
        <dbReference type="EMBL" id="GAM78091.1"/>
    </source>
</evidence>
<dbReference type="Pfam" id="PF00171">
    <property type="entry name" value="Aldedh"/>
    <property type="match status" value="1"/>
</dbReference>
<evidence type="ECO:0000313" key="6">
    <source>
        <dbReference type="Proteomes" id="UP000031666"/>
    </source>
</evidence>
<dbReference type="PANTHER" id="PTHR43570:SF20">
    <property type="entry name" value="ALDEHYDE DEHYDROGENASE ALDX-RELATED"/>
    <property type="match status" value="1"/>
</dbReference>
<dbReference type="PANTHER" id="PTHR43570">
    <property type="entry name" value="ALDEHYDE DEHYDROGENASE"/>
    <property type="match status" value="1"/>
</dbReference>
<feature type="domain" description="Aldehyde dehydrogenase" evidence="4">
    <location>
        <begin position="15"/>
        <end position="207"/>
    </location>
</feature>
<keyword evidence="2 5" id="KW-0560">Oxidoreductase</keyword>
<reference evidence="5 6" key="2">
    <citation type="submission" date="2015-01" db="EMBL/GenBank/DDBJ databases">
        <authorList>
            <consortium name="NBRP consortium"/>
            <person name="Sawabe T."/>
            <person name="Meirelles P."/>
            <person name="Feng G."/>
            <person name="Sayaka M."/>
            <person name="Hattori M."/>
            <person name="Ohkuma M."/>
        </authorList>
    </citation>
    <scope>NUCLEOTIDE SEQUENCE [LARGE SCALE GENOMIC DNA]</scope>
    <source>
        <strain evidence="6">JCM 19241</strain>
    </source>
</reference>
<gene>
    <name evidence="5" type="ORF">JCM19241_819</name>
</gene>
<dbReference type="InterPro" id="IPR016162">
    <property type="entry name" value="Ald_DH_N"/>
</dbReference>
<dbReference type="GO" id="GO:0050269">
    <property type="term" value="F:coniferyl-aldehyde dehydrogenase [NAD(P)+] activity"/>
    <property type="evidence" value="ECO:0007669"/>
    <property type="project" value="UniProtKB-EC"/>
</dbReference>
<comment type="caution">
    <text evidence="5">The sequence shown here is derived from an EMBL/GenBank/DDBJ whole genome shotgun (WGS) entry which is preliminary data.</text>
</comment>
<dbReference type="GO" id="GO:0005737">
    <property type="term" value="C:cytoplasm"/>
    <property type="evidence" value="ECO:0007669"/>
    <property type="project" value="TreeGrafter"/>
</dbReference>
<proteinExistence type="inferred from homology"/>
<dbReference type="EC" id="1.2.1.68" evidence="5"/>
<protein>
    <submittedName>
        <fullName evidence="5">Aldehyde dehydrogenase</fullName>
        <ecNumber evidence="5">1.2.1.3</ecNumber>
        <ecNumber evidence="5">1.2.1.68</ecNumber>
    </submittedName>
</protein>
<evidence type="ECO:0000256" key="1">
    <source>
        <dbReference type="ARBA" id="ARBA00009986"/>
    </source>
</evidence>
<dbReference type="InterPro" id="IPR016161">
    <property type="entry name" value="Ald_DH/histidinol_DH"/>
</dbReference>
<dbReference type="InterPro" id="IPR015590">
    <property type="entry name" value="Aldehyde_DH_dom"/>
</dbReference>
<name>A0A0B8QHR2_9VIBR</name>
<reference evidence="5 6" key="1">
    <citation type="submission" date="2015-01" db="EMBL/GenBank/DDBJ databases">
        <title>Vibrio sp. C94 JCM 19241 whole genome shotgun sequence.</title>
        <authorList>
            <person name="Sawabe T."/>
            <person name="Meirelles P."/>
            <person name="Feng G."/>
            <person name="Sayaka M."/>
            <person name="Hattori M."/>
            <person name="Ohkuma M."/>
        </authorList>
    </citation>
    <scope>NUCLEOTIDE SEQUENCE [LARGE SCALE GENOMIC DNA]</scope>
    <source>
        <strain evidence="6">JCM 19241</strain>
    </source>
</reference>
<sequence length="216" mass="24263">MTQLNLITKDLEQEEQRLHKALHQLRAGYEQNQFPSLEERKALLLSLKDSLLEHQDALVKALSDDFELRSEFDSAMTDIMPTVAHINYTLKHLKSWMKPSKRSSGLLMAPSKVEVQYQPVGVVGIISPWNFPIILSLAPVATAFAAGNKVMLKLSEYTPHTNEVVGKIIEPLKEHIYLVEGDASVASIFSGLRFDHLLFTGSTQVGRWSLRAQPKT</sequence>
<comment type="similarity">
    <text evidence="1">Belongs to the aldehyde dehydrogenase family.</text>
</comment>
<accession>A0A0B8QHR2</accession>
<evidence type="ECO:0000256" key="2">
    <source>
        <dbReference type="ARBA" id="ARBA00023002"/>
    </source>
</evidence>
<evidence type="ECO:0000256" key="3">
    <source>
        <dbReference type="ARBA" id="ARBA00023027"/>
    </source>
</evidence>
<dbReference type="EMBL" id="BBSC01000011">
    <property type="protein sequence ID" value="GAM78091.1"/>
    <property type="molecule type" value="Genomic_DNA"/>
</dbReference>
<dbReference type="AlphaFoldDB" id="A0A0B8QHR2"/>
<dbReference type="Gene3D" id="3.40.605.10">
    <property type="entry name" value="Aldehyde Dehydrogenase, Chain A, domain 1"/>
    <property type="match status" value="1"/>
</dbReference>